<organism evidence="3 4">
    <name type="scientific">Streptomyces decoyicus</name>
    <dbReference type="NCBI Taxonomy" id="249567"/>
    <lineage>
        <taxon>Bacteria</taxon>
        <taxon>Bacillati</taxon>
        <taxon>Actinomycetota</taxon>
        <taxon>Actinomycetes</taxon>
        <taxon>Kitasatosporales</taxon>
        <taxon>Streptomycetaceae</taxon>
        <taxon>Streptomyces</taxon>
    </lineage>
</organism>
<evidence type="ECO:0000256" key="2">
    <source>
        <dbReference type="SAM" id="SignalP"/>
    </source>
</evidence>
<feature type="compositionally biased region" description="Low complexity" evidence="1">
    <location>
        <begin position="33"/>
        <end position="44"/>
    </location>
</feature>
<evidence type="ECO:0000313" key="4">
    <source>
        <dbReference type="Proteomes" id="UP001344251"/>
    </source>
</evidence>
<evidence type="ECO:0008006" key="5">
    <source>
        <dbReference type="Google" id="ProtNLM"/>
    </source>
</evidence>
<dbReference type="Proteomes" id="UP001344251">
    <property type="component" value="Chromosome"/>
</dbReference>
<proteinExistence type="predicted"/>
<feature type="region of interest" description="Disordered" evidence="1">
    <location>
        <begin position="33"/>
        <end position="52"/>
    </location>
</feature>
<evidence type="ECO:0000256" key="1">
    <source>
        <dbReference type="SAM" id="MobiDB-lite"/>
    </source>
</evidence>
<sequence>MLRTASRKTAAVAAAGAAALGLTLTLAASGPAAAAAPPRTAPAADTVRTDPNGRHTAAEIHRFLASFYGHHGPGAWAREHQVSDYLKDRAAHTEGYDLLLCAQNTPREITIGKVTTAQSAAVGWATVTTLWDGGQRSSFTAYAGLESRPIVLQDVDCGQ</sequence>
<keyword evidence="2" id="KW-0732">Signal</keyword>
<dbReference type="RefSeq" id="WP_326620788.1">
    <property type="nucleotide sequence ID" value="NZ_CP109106.1"/>
</dbReference>
<accession>A0ABZ1FMQ8</accession>
<name>A0ABZ1FMQ8_9ACTN</name>
<feature type="chain" id="PRO_5047196069" description="Lipoprotein" evidence="2">
    <location>
        <begin position="35"/>
        <end position="159"/>
    </location>
</feature>
<keyword evidence="4" id="KW-1185">Reference proteome</keyword>
<reference evidence="3 4" key="1">
    <citation type="submission" date="2022-10" db="EMBL/GenBank/DDBJ databases">
        <title>The complete genomes of actinobacterial strains from the NBC collection.</title>
        <authorList>
            <person name="Joergensen T.S."/>
            <person name="Alvarez Arevalo M."/>
            <person name="Sterndorff E.B."/>
            <person name="Faurdal D."/>
            <person name="Vuksanovic O."/>
            <person name="Mourched A.-S."/>
            <person name="Charusanti P."/>
            <person name="Shaw S."/>
            <person name="Blin K."/>
            <person name="Weber T."/>
        </authorList>
    </citation>
    <scope>NUCLEOTIDE SEQUENCE [LARGE SCALE GENOMIC DNA]</scope>
    <source>
        <strain evidence="3 4">NBC 01774</strain>
    </source>
</reference>
<dbReference type="EMBL" id="CP109106">
    <property type="protein sequence ID" value="WSB71215.1"/>
    <property type="molecule type" value="Genomic_DNA"/>
</dbReference>
<protein>
    <recommendedName>
        <fullName evidence="5">Lipoprotein</fullName>
    </recommendedName>
</protein>
<feature type="signal peptide" evidence="2">
    <location>
        <begin position="1"/>
        <end position="34"/>
    </location>
</feature>
<evidence type="ECO:0000313" key="3">
    <source>
        <dbReference type="EMBL" id="WSB71215.1"/>
    </source>
</evidence>
<gene>
    <name evidence="3" type="ORF">OG863_26530</name>
</gene>